<protein>
    <recommendedName>
        <fullName evidence="12">Energy-dependent translational throttle protein EttA</fullName>
        <ecNumber evidence="12">3.6.1.-</ecNumber>
    </recommendedName>
    <alternativeName>
        <fullName evidence="12">Translational regulatory factor EttA</fullName>
    </alternativeName>
</protein>
<evidence type="ECO:0000256" key="10">
    <source>
        <dbReference type="ARBA" id="ARBA00022884"/>
    </source>
</evidence>
<keyword evidence="7 12" id="KW-0378">Hydrolase</keyword>
<comment type="subcellular location">
    <subcellularLocation>
        <location evidence="12">Cytoplasm</location>
    </subcellularLocation>
    <text evidence="12">Associates with ribosomes and polysomes.</text>
</comment>
<dbReference type="SMART" id="SM00382">
    <property type="entry name" value="AAA"/>
    <property type="match status" value="2"/>
</dbReference>
<feature type="region of interest" description="PtIM" evidence="12">
    <location>
        <begin position="242"/>
        <end position="322"/>
    </location>
</feature>
<evidence type="ECO:0000256" key="12">
    <source>
        <dbReference type="HAMAP-Rule" id="MF_00847"/>
    </source>
</evidence>
<keyword evidence="4 12" id="KW-0699">rRNA-binding</keyword>
<gene>
    <name evidence="12" type="primary">ettA</name>
    <name evidence="14" type="ORF">ABB55_05175</name>
</gene>
<evidence type="ECO:0000256" key="8">
    <source>
        <dbReference type="ARBA" id="ARBA00022840"/>
    </source>
</evidence>
<evidence type="ECO:0000313" key="14">
    <source>
        <dbReference type="EMBL" id="KPL51694.1"/>
    </source>
</evidence>
<dbReference type="Pfam" id="PF12848">
    <property type="entry name" value="ABC_tran_Xtn"/>
    <property type="match status" value="1"/>
</dbReference>
<feature type="domain" description="ABC transporter" evidence="13">
    <location>
        <begin position="8"/>
        <end position="259"/>
    </location>
</feature>
<dbReference type="FunFam" id="3.40.50.300:FF:000011">
    <property type="entry name" value="Putative ABC transporter ATP-binding component"/>
    <property type="match status" value="1"/>
</dbReference>
<dbReference type="GO" id="GO:0005524">
    <property type="term" value="F:ATP binding"/>
    <property type="evidence" value="ECO:0007669"/>
    <property type="project" value="UniProtKB-UniRule"/>
</dbReference>
<keyword evidence="8 12" id="KW-0067">ATP-binding</keyword>
<dbReference type="InterPro" id="IPR003439">
    <property type="entry name" value="ABC_transporter-like_ATP-bd"/>
</dbReference>
<dbReference type="InterPro" id="IPR017871">
    <property type="entry name" value="ABC_transporter-like_CS"/>
</dbReference>
<dbReference type="HAMAP" id="MF_00847">
    <property type="entry name" value="EttA"/>
    <property type="match status" value="1"/>
</dbReference>
<keyword evidence="5 12" id="KW-0677">Repeat</keyword>
<proteinExistence type="inferred from homology"/>
<comment type="catalytic activity">
    <reaction evidence="12">
        <text>ATP + H2O = ADP + phosphate + H(+)</text>
        <dbReference type="Rhea" id="RHEA:13065"/>
        <dbReference type="ChEBI" id="CHEBI:15377"/>
        <dbReference type="ChEBI" id="CHEBI:15378"/>
        <dbReference type="ChEBI" id="CHEBI:30616"/>
        <dbReference type="ChEBI" id="CHEBI:43474"/>
        <dbReference type="ChEBI" id="CHEBI:456216"/>
    </reaction>
</comment>
<comment type="domain">
    <text evidence="12">The arm domain is inserted in the first ABC transporter domain. Probably contacts ribosomal protein L1.</text>
</comment>
<keyword evidence="6 12" id="KW-0547">Nucleotide-binding</keyword>
<comment type="caution">
    <text evidence="12">Lacks conserved residue(s) required for the propagation of feature annotation.</text>
</comment>
<organism evidence="14 15">
    <name type="scientific">Prosthecodimorpha hirschii</name>
    <dbReference type="NCBI Taxonomy" id="665126"/>
    <lineage>
        <taxon>Bacteria</taxon>
        <taxon>Pseudomonadati</taxon>
        <taxon>Pseudomonadota</taxon>
        <taxon>Alphaproteobacteria</taxon>
        <taxon>Hyphomicrobiales</taxon>
        <taxon>Ancalomicrobiaceae</taxon>
        <taxon>Prosthecodimorpha</taxon>
    </lineage>
</organism>
<evidence type="ECO:0000256" key="7">
    <source>
        <dbReference type="ARBA" id="ARBA00022801"/>
    </source>
</evidence>
<comment type="similarity">
    <text evidence="1 12">Belongs to the ABC transporter superfamily. ABCF family. Translational throttle EttA subfamily.</text>
</comment>
<dbReference type="GO" id="GO:0043022">
    <property type="term" value="F:ribosome binding"/>
    <property type="evidence" value="ECO:0007669"/>
    <property type="project" value="UniProtKB-UniRule"/>
</dbReference>
<evidence type="ECO:0000256" key="11">
    <source>
        <dbReference type="ARBA" id="ARBA00022917"/>
    </source>
</evidence>
<dbReference type="STRING" id="665126.ABB55_05175"/>
<evidence type="ECO:0000256" key="3">
    <source>
        <dbReference type="ARBA" id="ARBA00022555"/>
    </source>
</evidence>
<evidence type="ECO:0000256" key="5">
    <source>
        <dbReference type="ARBA" id="ARBA00022737"/>
    </source>
</evidence>
<dbReference type="Pfam" id="PF00005">
    <property type="entry name" value="ABC_tran"/>
    <property type="match status" value="2"/>
</dbReference>
<dbReference type="EC" id="3.6.1.-" evidence="12"/>
<evidence type="ECO:0000256" key="9">
    <source>
        <dbReference type="ARBA" id="ARBA00022845"/>
    </source>
</evidence>
<evidence type="ECO:0000256" key="4">
    <source>
        <dbReference type="ARBA" id="ARBA00022730"/>
    </source>
</evidence>
<comment type="function">
    <text evidence="12">A translation factor that gates the progression of the 70S ribosomal initiation complex (IC, containing tRNA(fMet) in the P-site) into the translation elongation cycle by using a mechanism sensitive to the ATP/ADP ratio. Binds to the 70S ribosome E-site where it modulates the state of the translating ribosome during subunit translocation. ATP hydrolysis probably frees it from the ribosome, which can enter the elongation phase.</text>
</comment>
<keyword evidence="2 12" id="KW-0963">Cytoplasm</keyword>
<dbReference type="GO" id="GO:0005737">
    <property type="term" value="C:cytoplasm"/>
    <property type="evidence" value="ECO:0007669"/>
    <property type="project" value="UniProtKB-SubCell"/>
</dbReference>
<dbReference type="NCBIfam" id="NF008775">
    <property type="entry name" value="PRK11819.1"/>
    <property type="match status" value="1"/>
</dbReference>
<keyword evidence="10 12" id="KW-0694">RNA-binding</keyword>
<dbReference type="InterPro" id="IPR027417">
    <property type="entry name" value="P-loop_NTPase"/>
</dbReference>
<evidence type="ECO:0000256" key="1">
    <source>
        <dbReference type="ARBA" id="ARBA00005868"/>
    </source>
</evidence>
<feature type="domain" description="ABC transporter" evidence="13">
    <location>
        <begin position="324"/>
        <end position="550"/>
    </location>
</feature>
<comment type="domain">
    <text evidence="12">The P-site tRNA interaction motif (PtIM domain) probably interacts with the P-site tRNA(fMet) as well as the 23S rRNA.</text>
</comment>
<dbReference type="RefSeq" id="WP_054357857.1">
    <property type="nucleotide sequence ID" value="NZ_JAPCYQ010000001.1"/>
</dbReference>
<dbReference type="Gene3D" id="3.40.50.300">
    <property type="entry name" value="P-loop containing nucleotide triphosphate hydrolases"/>
    <property type="match status" value="2"/>
</dbReference>
<dbReference type="GO" id="GO:0006412">
    <property type="term" value="P:translation"/>
    <property type="evidence" value="ECO:0007669"/>
    <property type="project" value="UniProtKB-KW"/>
</dbReference>
<dbReference type="PROSITE" id="PS00211">
    <property type="entry name" value="ABC_TRANSPORTER_1"/>
    <property type="match status" value="1"/>
</dbReference>
<evidence type="ECO:0000259" key="13">
    <source>
        <dbReference type="PROSITE" id="PS50893"/>
    </source>
</evidence>
<dbReference type="InterPro" id="IPR032781">
    <property type="entry name" value="ABC_tran_Xtn"/>
</dbReference>
<dbReference type="GO" id="GO:0045900">
    <property type="term" value="P:negative regulation of translational elongation"/>
    <property type="evidence" value="ECO:0007669"/>
    <property type="project" value="UniProtKB-UniRule"/>
</dbReference>
<dbReference type="GO" id="GO:0019843">
    <property type="term" value="F:rRNA binding"/>
    <property type="evidence" value="ECO:0007669"/>
    <property type="project" value="UniProtKB-UniRule"/>
</dbReference>
<dbReference type="NCBIfam" id="TIGR03719">
    <property type="entry name" value="ABC_ABC_ChvD"/>
    <property type="match status" value="1"/>
</dbReference>
<dbReference type="CDD" id="cd03221">
    <property type="entry name" value="ABCF_EF-3"/>
    <property type="match status" value="2"/>
</dbReference>
<dbReference type="GO" id="GO:0016887">
    <property type="term" value="F:ATP hydrolysis activity"/>
    <property type="evidence" value="ECO:0007669"/>
    <property type="project" value="UniProtKB-UniRule"/>
</dbReference>
<keyword evidence="11 12" id="KW-0648">Protein biosynthesis</keyword>
<keyword evidence="15" id="KW-1185">Reference proteome</keyword>
<dbReference type="PANTHER" id="PTHR43858:SF1">
    <property type="entry name" value="ABC TRANSPORTER-RELATED PROTEIN"/>
    <property type="match status" value="1"/>
</dbReference>
<reference evidence="14 15" key="2">
    <citation type="submission" date="2015-10" db="EMBL/GenBank/DDBJ databases">
        <title>Draft Genome Sequence of Prosthecomicrobium hirschii ATCC 27832.</title>
        <authorList>
            <person name="Daniel J."/>
            <person name="Givan S.A."/>
            <person name="Brun Y.V."/>
            <person name="Brown P.J."/>
        </authorList>
    </citation>
    <scope>NUCLEOTIDE SEQUENCE [LARGE SCALE GENOMIC DNA]</scope>
    <source>
        <strain evidence="14 15">16</strain>
    </source>
</reference>
<dbReference type="OrthoDB" id="9808609at2"/>
<evidence type="ECO:0000313" key="15">
    <source>
        <dbReference type="Proteomes" id="UP000048984"/>
    </source>
</evidence>
<dbReference type="FunFam" id="3.40.50.300:FF:000183">
    <property type="entry name" value="ABC transporter ATP-binding protein yjjK"/>
    <property type="match status" value="1"/>
</dbReference>
<dbReference type="InterPro" id="IPR022374">
    <property type="entry name" value="EttA"/>
</dbReference>
<dbReference type="EMBL" id="LJYW01000001">
    <property type="protein sequence ID" value="KPL51694.1"/>
    <property type="molecule type" value="Genomic_DNA"/>
</dbReference>
<dbReference type="PROSITE" id="PS50893">
    <property type="entry name" value="ABC_TRANSPORTER_2"/>
    <property type="match status" value="2"/>
</dbReference>
<evidence type="ECO:0000256" key="6">
    <source>
        <dbReference type="ARBA" id="ARBA00022741"/>
    </source>
</evidence>
<comment type="caution">
    <text evidence="14">The sequence shown here is derived from an EMBL/GenBank/DDBJ whole genome shotgun (WGS) entry which is preliminary data.</text>
</comment>
<comment type="subunit">
    <text evidence="12">Monomer. Probably contacts ribosomal proteins L1, L5, L33 and S7, the 16S and 23S rRNA and the P-site containing tRNA(fMet).</text>
</comment>
<keyword evidence="3 12" id="KW-0820">tRNA-binding</keyword>
<dbReference type="SUPFAM" id="SSF52540">
    <property type="entry name" value="P-loop containing nucleoside triphosphate hydrolases"/>
    <property type="match status" value="2"/>
</dbReference>
<accession>A0A0P6VY41</accession>
<dbReference type="InterPro" id="IPR003593">
    <property type="entry name" value="AAA+_ATPase"/>
</dbReference>
<keyword evidence="9 12" id="KW-0810">Translation regulation</keyword>
<evidence type="ECO:0000256" key="2">
    <source>
        <dbReference type="ARBA" id="ARBA00022490"/>
    </source>
</evidence>
<dbReference type="Proteomes" id="UP000048984">
    <property type="component" value="Unassembled WGS sequence"/>
</dbReference>
<reference evidence="14 15" key="1">
    <citation type="submission" date="2015-09" db="EMBL/GenBank/DDBJ databases">
        <authorList>
            <person name="Jackson K.R."/>
            <person name="Lunt B.L."/>
            <person name="Fisher J.N.B."/>
            <person name="Gardner A.V."/>
            <person name="Bailey M.E."/>
            <person name="Deus L.M."/>
            <person name="Earl A.S."/>
            <person name="Gibby P.D."/>
            <person name="Hartmann K.A."/>
            <person name="Liu J.E."/>
            <person name="Manci A.M."/>
            <person name="Nielsen D.A."/>
            <person name="Solomon M.B."/>
            <person name="Breakwell D.P."/>
            <person name="Burnett S.H."/>
            <person name="Grose J.H."/>
        </authorList>
    </citation>
    <scope>NUCLEOTIDE SEQUENCE [LARGE SCALE GENOMIC DNA]</scope>
    <source>
        <strain evidence="14 15">16</strain>
    </source>
</reference>
<dbReference type="AlphaFoldDB" id="A0A0P6VY41"/>
<sequence length="555" mass="62115">MASYEYIYYMNGLSKAYPGGKKILDNVHLQFFPDAKIGVLGVNGSGKSTLLKIMGGVDKDFSGEAWVAKGARVGYLEQEPQLDPALDVFGNVMLGVAPKKALVDRYNEISMKLAEDYSDELMEEMTTLQDQIDAGGLWDLESKVEMAMDALRCPAPDADVTKLSGGERRRVALCKLLLSEPDLLLLDEPTNHLDAESVAWLEKHLREFKGAALIVTHDRYFLDNVTSWILELDRGRGIPYQGNYSAWLGQKQKRLEQEGREDEARQRTLAREQEWIAASPRARQAKSKARIQRYEDLVRQADDKQITATQIIIPVAERLGNNVINFEGLKKGYGDRLLIDDLTFKLPPGGIVGVIGPNGAGKTTLFRMITGQDKPDAGTITIGESVHLGYVDQSRDALDPNKTVWEEISGGNDVIYLGKREMHSRAYCGAFNFKGGDQQKKVGMLSGGERNRVHLAKMLKSGANLLLLDEPTNDLDVETLRALEEALEDFAGCAVIISHDRWFLDRIATHMLAFEGDSHVEWFEGNFQDYEADKKRRLGPDAIEPHRIRYKPLTR</sequence>
<feature type="binding site" evidence="12">
    <location>
        <begin position="356"/>
        <end position="363"/>
    </location>
    <ligand>
        <name>ATP</name>
        <dbReference type="ChEBI" id="CHEBI:30616"/>
        <label>2</label>
    </ligand>
</feature>
<name>A0A0P6VY41_9HYPH</name>
<dbReference type="GO" id="GO:0000049">
    <property type="term" value="F:tRNA binding"/>
    <property type="evidence" value="ECO:0007669"/>
    <property type="project" value="UniProtKB-UniRule"/>
</dbReference>
<dbReference type="PANTHER" id="PTHR43858">
    <property type="entry name" value="ENERGY-DEPENDENT TRANSLATIONAL THROTTLE PROTEIN ETTA"/>
    <property type="match status" value="1"/>
</dbReference>